<name>A0ABV6AG56_9HYPH</name>
<keyword evidence="1" id="KW-1133">Transmembrane helix</keyword>
<evidence type="ECO:0000313" key="2">
    <source>
        <dbReference type="EMBL" id="MFB9949565.1"/>
    </source>
</evidence>
<dbReference type="PANTHER" id="PTHR36832">
    <property type="entry name" value="SLR1174 PROTEIN-RELATED"/>
    <property type="match status" value="1"/>
</dbReference>
<reference evidence="2 3" key="1">
    <citation type="submission" date="2024-09" db="EMBL/GenBank/DDBJ databases">
        <authorList>
            <person name="Sun Q."/>
            <person name="Mori K."/>
        </authorList>
    </citation>
    <scope>NUCLEOTIDE SEQUENCE [LARGE SCALE GENOMIC DNA]</scope>
    <source>
        <strain evidence="2 3">TBRC 4938</strain>
    </source>
</reference>
<feature type="transmembrane region" description="Helical" evidence="1">
    <location>
        <begin position="241"/>
        <end position="264"/>
    </location>
</feature>
<dbReference type="Pfam" id="PF06182">
    <property type="entry name" value="ABC2_membrane_6"/>
    <property type="match status" value="1"/>
</dbReference>
<gene>
    <name evidence="2" type="ORF">ACFFP0_11940</name>
</gene>
<dbReference type="PANTHER" id="PTHR36832:SF2">
    <property type="entry name" value="INTEGRAL MEMBRANE PROTEIN"/>
    <property type="match status" value="1"/>
</dbReference>
<sequence>MRGRFKPYQAYFLARHKVLAQWGLTTFASIVAQTWWAALNISVYYSLYMFQTGTDFTFGSQSAISYVWLQQATLALLPFYCDPDIAGSIRSGSILYDRTKPVDTYSWWYTRNLTRVASRLFPRFTVIIVFAAICLPTFSYNGYALEKPSEATRLFAFFVSIFLGLLVSAAIAVIMDAIAVRTLSVNGVNAVAMPLVLFFAGGVIPLPFLPEWAQFLTFLLPFSSLVDIPIRIYLGVAIDGYTYTLSLIQITWLILLISAGRYIINRTILHLEVHGG</sequence>
<feature type="transmembrane region" description="Helical" evidence="1">
    <location>
        <begin position="155"/>
        <end position="175"/>
    </location>
</feature>
<feature type="transmembrane region" description="Helical" evidence="1">
    <location>
        <begin position="212"/>
        <end position="234"/>
    </location>
</feature>
<feature type="transmembrane region" description="Helical" evidence="1">
    <location>
        <begin position="21"/>
        <end position="43"/>
    </location>
</feature>
<organism evidence="2 3">
    <name type="scientific">Rhizobium puerariae</name>
    <dbReference type="NCBI Taxonomy" id="1585791"/>
    <lineage>
        <taxon>Bacteria</taxon>
        <taxon>Pseudomonadati</taxon>
        <taxon>Pseudomonadota</taxon>
        <taxon>Alphaproteobacteria</taxon>
        <taxon>Hyphomicrobiales</taxon>
        <taxon>Rhizobiaceae</taxon>
        <taxon>Rhizobium/Agrobacterium group</taxon>
        <taxon>Rhizobium</taxon>
    </lineage>
</organism>
<evidence type="ECO:0000256" key="1">
    <source>
        <dbReference type="SAM" id="Phobius"/>
    </source>
</evidence>
<dbReference type="InterPro" id="IPR010390">
    <property type="entry name" value="ABC-2_transporter-like"/>
</dbReference>
<keyword evidence="1" id="KW-0812">Transmembrane</keyword>
<keyword evidence="3" id="KW-1185">Reference proteome</keyword>
<feature type="transmembrane region" description="Helical" evidence="1">
    <location>
        <begin position="120"/>
        <end position="143"/>
    </location>
</feature>
<keyword evidence="1" id="KW-0472">Membrane</keyword>
<dbReference type="EMBL" id="JBHMAA010000014">
    <property type="protein sequence ID" value="MFB9949565.1"/>
    <property type="molecule type" value="Genomic_DNA"/>
</dbReference>
<protein>
    <submittedName>
        <fullName evidence="2">ABC transporter permease</fullName>
    </submittedName>
</protein>
<proteinExistence type="predicted"/>
<dbReference type="Proteomes" id="UP001589692">
    <property type="component" value="Unassembled WGS sequence"/>
</dbReference>
<accession>A0ABV6AG56</accession>
<comment type="caution">
    <text evidence="2">The sequence shown here is derived from an EMBL/GenBank/DDBJ whole genome shotgun (WGS) entry which is preliminary data.</text>
</comment>
<feature type="transmembrane region" description="Helical" evidence="1">
    <location>
        <begin position="187"/>
        <end position="206"/>
    </location>
</feature>
<evidence type="ECO:0000313" key="3">
    <source>
        <dbReference type="Proteomes" id="UP001589692"/>
    </source>
</evidence>